<organism evidence="1 2">
    <name type="scientific">Cesiribacter andamanensis AMV16</name>
    <dbReference type="NCBI Taxonomy" id="1279009"/>
    <lineage>
        <taxon>Bacteria</taxon>
        <taxon>Pseudomonadati</taxon>
        <taxon>Bacteroidota</taxon>
        <taxon>Cytophagia</taxon>
        <taxon>Cytophagales</taxon>
        <taxon>Cesiribacteraceae</taxon>
        <taxon>Cesiribacter</taxon>
    </lineage>
</organism>
<name>M7N0H7_9BACT</name>
<dbReference type="eggNOG" id="ENOG502ZJQE">
    <property type="taxonomic scope" value="Bacteria"/>
</dbReference>
<evidence type="ECO:0000313" key="1">
    <source>
        <dbReference type="EMBL" id="EMR00787.1"/>
    </source>
</evidence>
<evidence type="ECO:0000313" key="2">
    <source>
        <dbReference type="Proteomes" id="UP000011910"/>
    </source>
</evidence>
<accession>M7N0H7</accession>
<gene>
    <name evidence="1" type="ORF">ADICEAN_04086</name>
</gene>
<proteinExistence type="predicted"/>
<dbReference type="STRING" id="1279009.ADICEAN_04086"/>
<dbReference type="EMBL" id="AODQ01000187">
    <property type="protein sequence ID" value="EMR00787.1"/>
    <property type="molecule type" value="Genomic_DNA"/>
</dbReference>
<protein>
    <submittedName>
        <fullName evidence="1">Uncharacterized protein</fullName>
    </submittedName>
</protein>
<sequence>MALIKSRLHRVGQAKLQVLILRVGGGPVDEQVKLQAGQLLFGQLGELFDLARFAIGHDAGIALAEQHLQIGLQAALGVPHKGAEHQKARALGQAVEEVYHAADRIALHLLPAYGRVGVANAGKEQLEVVVNFGGGAYGRAGVFGTYLLLNGNGRRYAADVLHLGLFHTAQKLPGVGAEAFHIHALPFGKEGIKGQRRFARARYARYHHQLVAGNGHTQVFEIIDAGALDDDVLARIKLVEDIGGRGYCGWLLHR</sequence>
<reference evidence="1 2" key="1">
    <citation type="journal article" date="2013" name="Genome Announc.">
        <title>Draft Genome Sequence of Cesiribacter andamanensis Strain AMV16T, Isolated from a Soil Sample from a Mud Volcano in the Andaman Islands, India.</title>
        <authorList>
            <person name="Shivaji S."/>
            <person name="Ara S."/>
            <person name="Begum Z."/>
            <person name="Srinivas T.N."/>
            <person name="Singh A."/>
            <person name="Kumar Pinnaka A."/>
        </authorList>
    </citation>
    <scope>NUCLEOTIDE SEQUENCE [LARGE SCALE GENOMIC DNA]</scope>
    <source>
        <strain evidence="1 2">AMV16</strain>
    </source>
</reference>
<comment type="caution">
    <text evidence="1">The sequence shown here is derived from an EMBL/GenBank/DDBJ whole genome shotgun (WGS) entry which is preliminary data.</text>
</comment>
<dbReference type="Proteomes" id="UP000011910">
    <property type="component" value="Unassembled WGS sequence"/>
</dbReference>
<keyword evidence="2" id="KW-1185">Reference proteome</keyword>
<dbReference type="AlphaFoldDB" id="M7N0H7"/>